<feature type="signal peptide" evidence="1">
    <location>
        <begin position="1"/>
        <end position="18"/>
    </location>
</feature>
<name>A0ABV9MG84_9BACL</name>
<protein>
    <recommendedName>
        <fullName evidence="4">DUF4367 domain-containing protein</fullName>
    </recommendedName>
</protein>
<sequence length="173" mass="19370">MRRLGVHMALFSSVLVLAGCMESPQDELMKGVSSARAVFEEPAPEPNESTGGTDLYVPGGYELQDPSDDYNLLLTRGNEAFALSLNPNEAPDSTFYYDLQKAMPEETWLVDEKFSHHGRFGFTTVREIADERYELVVSSGGTKLSTITEQNAMRQNMNWMMETVRSVEASQEE</sequence>
<gene>
    <name evidence="2" type="ORF">ACFO5U_16615</name>
</gene>
<comment type="caution">
    <text evidence="2">The sequence shown here is derived from an EMBL/GenBank/DDBJ whole genome shotgun (WGS) entry which is preliminary data.</text>
</comment>
<organism evidence="2 3">
    <name type="scientific">Planococcus dechangensis</name>
    <dbReference type="NCBI Taxonomy" id="1176255"/>
    <lineage>
        <taxon>Bacteria</taxon>
        <taxon>Bacillati</taxon>
        <taxon>Bacillota</taxon>
        <taxon>Bacilli</taxon>
        <taxon>Bacillales</taxon>
        <taxon>Caryophanaceae</taxon>
        <taxon>Planococcus</taxon>
    </lineage>
</organism>
<reference evidence="3" key="1">
    <citation type="journal article" date="2019" name="Int. J. Syst. Evol. Microbiol.">
        <title>The Global Catalogue of Microorganisms (GCM) 10K type strain sequencing project: providing services to taxonomists for standard genome sequencing and annotation.</title>
        <authorList>
            <consortium name="The Broad Institute Genomics Platform"/>
            <consortium name="The Broad Institute Genome Sequencing Center for Infectious Disease"/>
            <person name="Wu L."/>
            <person name="Ma J."/>
        </authorList>
    </citation>
    <scope>NUCLEOTIDE SEQUENCE [LARGE SCALE GENOMIC DNA]</scope>
    <source>
        <strain evidence="3">CGMCC 1.12151</strain>
    </source>
</reference>
<evidence type="ECO:0008006" key="4">
    <source>
        <dbReference type="Google" id="ProtNLM"/>
    </source>
</evidence>
<keyword evidence="1" id="KW-0732">Signal</keyword>
<evidence type="ECO:0000256" key="1">
    <source>
        <dbReference type="SAM" id="SignalP"/>
    </source>
</evidence>
<proteinExistence type="predicted"/>
<dbReference type="Proteomes" id="UP001595932">
    <property type="component" value="Unassembled WGS sequence"/>
</dbReference>
<accession>A0ABV9MG84</accession>
<dbReference type="PROSITE" id="PS51257">
    <property type="entry name" value="PROKAR_LIPOPROTEIN"/>
    <property type="match status" value="1"/>
</dbReference>
<keyword evidence="3" id="KW-1185">Reference proteome</keyword>
<feature type="chain" id="PRO_5047381968" description="DUF4367 domain-containing protein" evidence="1">
    <location>
        <begin position="19"/>
        <end position="173"/>
    </location>
</feature>
<evidence type="ECO:0000313" key="2">
    <source>
        <dbReference type="EMBL" id="MFC4714464.1"/>
    </source>
</evidence>
<evidence type="ECO:0000313" key="3">
    <source>
        <dbReference type="Proteomes" id="UP001595932"/>
    </source>
</evidence>
<dbReference type="EMBL" id="JBHSGL010000016">
    <property type="protein sequence ID" value="MFC4714464.1"/>
    <property type="molecule type" value="Genomic_DNA"/>
</dbReference>
<dbReference type="RefSeq" id="WP_377280193.1">
    <property type="nucleotide sequence ID" value="NZ_JBHSGL010000016.1"/>
</dbReference>